<dbReference type="CDD" id="cd00187">
    <property type="entry name" value="TOP4c"/>
    <property type="match status" value="1"/>
</dbReference>
<dbReference type="Pfam" id="PF03989">
    <property type="entry name" value="DNA_gyraseA_C"/>
    <property type="match status" value="3"/>
</dbReference>
<dbReference type="PROSITE" id="PS52040">
    <property type="entry name" value="TOPO_IIA"/>
    <property type="match status" value="1"/>
</dbReference>
<sequence length="855" mass="97726">MKQEKKDKLDALLTKIINQNLDIVMSDRFSRYSKYIIQQRALPDVRDGLKPVQRRILYSMNDLGLQNSKNYKKSARVVGDVIGKYHPHGDSSIYEAMVRMAQDWKMNYPLVEMHGNVGSIDDDPAAAMRYTEAKLSKISDLVIGDLKKNTVKFAPNFDDSEKEPTVFPTLIPTLLLNGADGIASGFATKMPPHNLNEILDAAIAKIKNPDLEWRKLMKYVKGPDFPTGGIIYGTDGIAEAFEVGRGRVTLASKYEIKEDKKNKYIEITEIPFGVIKSKLVRDIDLIIASESIGGLLEIKDQSDRNGISILITLDKNANAESIISYLLQKTELQIYYNYNNVAIQNNRPRTLSLNNLLTAYLNHLKDVKRKTLIFDLEKLKLRLEIVIGFLKVAEITDAVIKVIRESENSKQGVIDNLISHFNFTLNQATAIAELRLYKLSKTDKFAFLEEKSNLEEEIQKIEILLNDENEFNLYLINLLTEIKKIYGKPRKTQIVENKIDLSYSETDLIQEEEKYLSISRDGYLKSFSTKVYETNVWENYGLKEEDKIVFFEKVNTTHQLLIFTNLGNYAIVPIYKINESKWKELGNHLSEFVDLKTGEFIINAYDIDTFDKNNYIALFSKQAQGKRVTLKDFEITRFSKTYTALKLGNDDELIAAEMTKGDGDVLLVTEKGFVSFYTENDVQIYGTKSNGTKSCYLSTGDELKFAKLIDFKNDLLVLANEYIAKLETKNIVKTNKKNLGKKIPLLEEKKANKITEISVLSENNFVLYRDTEENLHEFLIDLSKLNSSFTKLPISKMSWSQIKPNKSVVKISFENELKETKYTIETKKETNLVAEAEKNILDLDVDSLLNKLKIK</sequence>
<dbReference type="InterPro" id="IPR035516">
    <property type="entry name" value="Gyrase/topoIV_suA_C"/>
</dbReference>
<dbReference type="GO" id="GO:0003677">
    <property type="term" value="F:DNA binding"/>
    <property type="evidence" value="ECO:0007669"/>
    <property type="project" value="UniProtKB-UniRule"/>
</dbReference>
<evidence type="ECO:0000313" key="11">
    <source>
        <dbReference type="Proteomes" id="UP000076983"/>
    </source>
</evidence>
<dbReference type="PANTHER" id="PTHR43493">
    <property type="entry name" value="DNA GYRASE/TOPOISOMERASE SUBUNIT A"/>
    <property type="match status" value="1"/>
</dbReference>
<dbReference type="STRING" id="29557.MGALLINA_02180"/>
<dbReference type="InterPro" id="IPR013760">
    <property type="entry name" value="Topo_IIA-like_dom_sf"/>
</dbReference>
<evidence type="ECO:0000256" key="5">
    <source>
        <dbReference type="ARBA" id="ARBA00023125"/>
    </source>
</evidence>
<keyword evidence="4 8" id="KW-0799">Topoisomerase</keyword>
<dbReference type="SUPFAM" id="SSF101904">
    <property type="entry name" value="GyrA/ParC C-terminal domain-like"/>
    <property type="match status" value="1"/>
</dbReference>
<dbReference type="Pfam" id="PF00521">
    <property type="entry name" value="DNA_topoisoIV"/>
    <property type="match status" value="1"/>
</dbReference>
<evidence type="ECO:0000256" key="3">
    <source>
        <dbReference type="ARBA" id="ARBA00022475"/>
    </source>
</evidence>
<dbReference type="InterPro" id="IPR050220">
    <property type="entry name" value="Type_II_DNA_Topoisomerases"/>
</dbReference>
<dbReference type="GO" id="GO:0005694">
    <property type="term" value="C:chromosome"/>
    <property type="evidence" value="ECO:0007669"/>
    <property type="project" value="InterPro"/>
</dbReference>
<evidence type="ECO:0000256" key="8">
    <source>
        <dbReference type="PROSITE-ProRule" id="PRU01384"/>
    </source>
</evidence>
<dbReference type="RefSeq" id="WP_063626024.1">
    <property type="nucleotide sequence ID" value="NZ_LVLH01000022.1"/>
</dbReference>
<dbReference type="SMART" id="SM00434">
    <property type="entry name" value="TOP4c"/>
    <property type="match status" value="1"/>
</dbReference>
<protein>
    <recommendedName>
        <fullName evidence="2">DNA topoisomerase (ATP-hydrolyzing)</fullName>
        <ecNumber evidence="2">5.6.2.2</ecNumber>
    </recommendedName>
</protein>
<dbReference type="GO" id="GO:0005737">
    <property type="term" value="C:cytoplasm"/>
    <property type="evidence" value="ECO:0007669"/>
    <property type="project" value="TreeGrafter"/>
</dbReference>
<proteinExistence type="predicted"/>
<keyword evidence="3" id="KW-1003">Cell membrane</keyword>
<comment type="catalytic activity">
    <reaction evidence="1 8">
        <text>ATP-dependent breakage, passage and rejoining of double-stranded DNA.</text>
        <dbReference type="EC" id="5.6.2.2"/>
    </reaction>
</comment>
<dbReference type="GO" id="GO:0006265">
    <property type="term" value="P:DNA topological change"/>
    <property type="evidence" value="ECO:0007669"/>
    <property type="project" value="UniProtKB-UniRule"/>
</dbReference>
<dbReference type="PATRIC" id="fig|29557.3.peg.201"/>
<dbReference type="Gene3D" id="3.30.1360.40">
    <property type="match status" value="1"/>
</dbReference>
<evidence type="ECO:0000256" key="6">
    <source>
        <dbReference type="ARBA" id="ARBA00023136"/>
    </source>
</evidence>
<feature type="domain" description="Topo IIA-type catalytic" evidence="9">
    <location>
        <begin position="42"/>
        <end position="508"/>
    </location>
</feature>
<dbReference type="EC" id="5.6.2.2" evidence="2"/>
<dbReference type="Gene3D" id="2.120.10.90">
    <property type="entry name" value="DNA gyrase/topoisomerase IV, subunit A, C-terminal"/>
    <property type="match status" value="1"/>
</dbReference>
<dbReference type="InterPro" id="IPR006691">
    <property type="entry name" value="GyrA/parC_rep"/>
</dbReference>
<keyword evidence="7 8" id="KW-0413">Isomerase</keyword>
<dbReference type="NCBIfam" id="TIGR01061">
    <property type="entry name" value="parC_Gpos"/>
    <property type="match status" value="1"/>
</dbReference>
<evidence type="ECO:0000259" key="9">
    <source>
        <dbReference type="PROSITE" id="PS52040"/>
    </source>
</evidence>
<evidence type="ECO:0000256" key="7">
    <source>
        <dbReference type="ARBA" id="ARBA00023235"/>
    </source>
</evidence>
<dbReference type="InterPro" id="IPR013758">
    <property type="entry name" value="Topo_IIA_A/C_ab"/>
</dbReference>
<dbReference type="InterPro" id="IPR013757">
    <property type="entry name" value="Topo_IIA_A_a_sf"/>
</dbReference>
<keyword evidence="6" id="KW-0472">Membrane</keyword>
<dbReference type="InterPro" id="IPR005741">
    <property type="entry name" value="TopoIV_A_Gpos"/>
</dbReference>
<dbReference type="GO" id="GO:0005524">
    <property type="term" value="F:ATP binding"/>
    <property type="evidence" value="ECO:0007669"/>
    <property type="project" value="InterPro"/>
</dbReference>
<dbReference type="Gene3D" id="1.10.268.10">
    <property type="entry name" value="Topoisomerase, domain 3"/>
    <property type="match status" value="1"/>
</dbReference>
<dbReference type="AlphaFoldDB" id="A0A168RJP8"/>
<dbReference type="Proteomes" id="UP000076983">
    <property type="component" value="Unassembled WGS sequence"/>
</dbReference>
<reference evidence="10 11" key="1">
    <citation type="submission" date="2016-03" db="EMBL/GenBank/DDBJ databases">
        <title>Genome sequence of Mycoplasma gallinarum strain Mgn_IPT.</title>
        <authorList>
            <person name="Yacoub E."/>
            <person name="Sirand-Pugnet P."/>
            <person name="Barre A."/>
            <person name="Maurier F."/>
            <person name="Blanchard A."/>
            <person name="Ben Abdelmoumen B.M."/>
        </authorList>
    </citation>
    <scope>NUCLEOTIDE SEQUENCE [LARGE SCALE GENOMIC DNA]</scope>
    <source>
        <strain evidence="10 11">Mgn_IPT</strain>
    </source>
</reference>
<dbReference type="PANTHER" id="PTHR43493:SF9">
    <property type="entry name" value="DNA TOPOISOMERASE 4 SUBUNIT A"/>
    <property type="match status" value="1"/>
</dbReference>
<dbReference type="NCBIfam" id="NF004044">
    <property type="entry name" value="PRK05561.1"/>
    <property type="match status" value="1"/>
</dbReference>
<evidence type="ECO:0000256" key="1">
    <source>
        <dbReference type="ARBA" id="ARBA00000185"/>
    </source>
</evidence>
<accession>A0A168RJP8</accession>
<dbReference type="GO" id="GO:0009330">
    <property type="term" value="C:DNA topoisomerase type II (double strand cut, ATP-hydrolyzing) complex"/>
    <property type="evidence" value="ECO:0007669"/>
    <property type="project" value="TreeGrafter"/>
</dbReference>
<keyword evidence="11" id="KW-1185">Reference proteome</keyword>
<dbReference type="SUPFAM" id="SSF56719">
    <property type="entry name" value="Type II DNA topoisomerase"/>
    <property type="match status" value="1"/>
</dbReference>
<name>A0A168RJP8_9BACT</name>
<evidence type="ECO:0000256" key="4">
    <source>
        <dbReference type="ARBA" id="ARBA00023029"/>
    </source>
</evidence>
<dbReference type="GO" id="GO:0034335">
    <property type="term" value="F:DNA negative supercoiling activity"/>
    <property type="evidence" value="ECO:0007669"/>
    <property type="project" value="UniProtKB-ARBA"/>
</dbReference>
<dbReference type="OrthoDB" id="9806486at2"/>
<dbReference type="InterPro" id="IPR002205">
    <property type="entry name" value="Topo_IIA_dom_A"/>
</dbReference>
<dbReference type="EMBL" id="LVLH01000022">
    <property type="protein sequence ID" value="OAB49047.1"/>
    <property type="molecule type" value="Genomic_DNA"/>
</dbReference>
<comment type="caution">
    <text evidence="10">The sequence shown here is derived from an EMBL/GenBank/DDBJ whole genome shotgun (WGS) entry which is preliminary data.</text>
</comment>
<keyword evidence="5 8" id="KW-0238">DNA-binding</keyword>
<evidence type="ECO:0000313" key="10">
    <source>
        <dbReference type="EMBL" id="OAB49047.1"/>
    </source>
</evidence>
<evidence type="ECO:0000256" key="2">
    <source>
        <dbReference type="ARBA" id="ARBA00012895"/>
    </source>
</evidence>
<organism evidence="10 11">
    <name type="scientific">Mycoplasmopsis gallinarum</name>
    <dbReference type="NCBI Taxonomy" id="29557"/>
    <lineage>
        <taxon>Bacteria</taxon>
        <taxon>Bacillati</taxon>
        <taxon>Mycoplasmatota</taxon>
        <taxon>Mycoplasmoidales</taxon>
        <taxon>Metamycoplasmataceae</taxon>
        <taxon>Mycoplasmopsis</taxon>
    </lineage>
</organism>
<dbReference type="Gene3D" id="3.90.199.10">
    <property type="entry name" value="Topoisomerase II, domain 5"/>
    <property type="match status" value="1"/>
</dbReference>
<gene>
    <name evidence="10" type="primary">parC</name>
    <name evidence="10" type="ORF">MGALLINA_02180</name>
</gene>
<feature type="active site" description="O-(5'-phospho-DNA)-tyrosine intermediate" evidence="8">
    <location>
        <position position="130"/>
    </location>
</feature>